<reference evidence="3" key="1">
    <citation type="journal article" date="2006" name="PLoS Biol.">
        <title>Macronuclear genome sequence of the ciliate Tetrahymena thermophila, a model eukaryote.</title>
        <authorList>
            <person name="Eisen J.A."/>
            <person name="Coyne R.S."/>
            <person name="Wu M."/>
            <person name="Wu D."/>
            <person name="Thiagarajan M."/>
            <person name="Wortman J.R."/>
            <person name="Badger J.H."/>
            <person name="Ren Q."/>
            <person name="Amedeo P."/>
            <person name="Jones K.M."/>
            <person name="Tallon L.J."/>
            <person name="Delcher A.L."/>
            <person name="Salzberg S.L."/>
            <person name="Silva J.C."/>
            <person name="Haas B.J."/>
            <person name="Majoros W.H."/>
            <person name="Farzad M."/>
            <person name="Carlton J.M."/>
            <person name="Smith R.K. Jr."/>
            <person name="Garg J."/>
            <person name="Pearlman R.E."/>
            <person name="Karrer K.M."/>
            <person name="Sun L."/>
            <person name="Manning G."/>
            <person name="Elde N.C."/>
            <person name="Turkewitz A.P."/>
            <person name="Asai D.J."/>
            <person name="Wilkes D.E."/>
            <person name="Wang Y."/>
            <person name="Cai H."/>
            <person name="Collins K."/>
            <person name="Stewart B.A."/>
            <person name="Lee S.R."/>
            <person name="Wilamowska K."/>
            <person name="Weinberg Z."/>
            <person name="Ruzzo W.L."/>
            <person name="Wloga D."/>
            <person name="Gaertig J."/>
            <person name="Frankel J."/>
            <person name="Tsao C.-C."/>
            <person name="Gorovsky M.A."/>
            <person name="Keeling P.J."/>
            <person name="Waller R.F."/>
            <person name="Patron N.J."/>
            <person name="Cherry J.M."/>
            <person name="Stover N.A."/>
            <person name="Krieger C.J."/>
            <person name="del Toro C."/>
            <person name="Ryder H.F."/>
            <person name="Williamson S.C."/>
            <person name="Barbeau R.A."/>
            <person name="Hamilton E.P."/>
            <person name="Orias E."/>
        </authorList>
    </citation>
    <scope>NUCLEOTIDE SEQUENCE [LARGE SCALE GENOMIC DNA]</scope>
    <source>
        <strain evidence="3">SB210</strain>
    </source>
</reference>
<name>W7XHW9_TETTS</name>
<feature type="signal peptide" evidence="1">
    <location>
        <begin position="1"/>
        <end position="23"/>
    </location>
</feature>
<dbReference type="InterPro" id="IPR011047">
    <property type="entry name" value="Quinoprotein_ADH-like_sf"/>
</dbReference>
<evidence type="ECO:0000313" key="3">
    <source>
        <dbReference type="Proteomes" id="UP000009168"/>
    </source>
</evidence>
<keyword evidence="3" id="KW-1185">Reference proteome</keyword>
<dbReference type="AlphaFoldDB" id="W7XHW9"/>
<dbReference type="RefSeq" id="XP_012653336.1">
    <property type="nucleotide sequence ID" value="XM_012797882.1"/>
</dbReference>
<dbReference type="SUPFAM" id="SSF50998">
    <property type="entry name" value="Quinoprotein alcohol dehydrogenase-like"/>
    <property type="match status" value="1"/>
</dbReference>
<protein>
    <recommendedName>
        <fullName evidence="4">Transmembrane protein</fullName>
    </recommendedName>
</protein>
<dbReference type="EMBL" id="GG662678">
    <property type="protein sequence ID" value="EWS74131.1"/>
    <property type="molecule type" value="Genomic_DNA"/>
</dbReference>
<dbReference type="GeneID" id="24442586"/>
<dbReference type="Gene3D" id="2.130.10.10">
    <property type="entry name" value="YVTN repeat-like/Quinoprotein amine dehydrogenase"/>
    <property type="match status" value="1"/>
</dbReference>
<dbReference type="InterPro" id="IPR006212">
    <property type="entry name" value="Furin_repeat"/>
</dbReference>
<evidence type="ECO:0008006" key="4">
    <source>
        <dbReference type="Google" id="ProtNLM"/>
    </source>
</evidence>
<sequence length="764" mass="87721">MSKFKIIIYSVLIVQITIQQCGQECQTCSSGQKPICIYCEPGYELSSGICIYQGCSPSQYFQISENEEDNSVGGCSSICNPLFNADEQTNTCKKLVQCSSIHSTQPNFLNPGIPTDFFIYQQSYYVTLQQGYLSIYDRQSLGLIKNLSYDQDDLTILSIKCQIVVIKKDFSINVWDITNERRYIVDQPDDLFYFKSNKYAFNNSVNEFNQHLIILNQQNLIDYNIISKEQNIILSEVQVITDFDIGNFSGNNNQLLILSNQSTLELYNIDDNIYEQIQIITLKFQSKSLKKIPISYNTQQQEYIANFEIAFFSSTSIQIIRESSIQKQFLETTIIENYNLPFPTPTSQVNSLTYVYSPQILISCHQNGDIIFYDASRQSNINLIQKLSFDNQECTQLQRFSDNKIAALVGQNLLLIDPSQQIIINQLVNLVSIVQITSNQDKLAINYNNCVQIISSEFVSLFFECQTDFSSNNLNIALNYDLKIYLQKQNQISVYQIDLQKNNTQLLYSISTTYPIQHFSTVSIFETDQDTILNSYFIDEIIYFDTQSNFNTCTTTLQITYTIQVSLINELISVKRVINDASVYFLAGYQPSQGMYRIFLVSKSLASYIQFSTIPYLPVIDYPKKIVNGYGTVLYTINRSIILSFFTLFKDYQIDINKNITYITGHEYLNNDKQSASQNNMIGPPLNFMSYIGTNSGLIYTAKIQKDRYIEIPTFQVLSISQVNDQILEIIQSAHLGIALFVGIKINYFMLYMVRLPKNITIKE</sequence>
<proteinExistence type="predicted"/>
<evidence type="ECO:0000313" key="2">
    <source>
        <dbReference type="EMBL" id="EWS74131.1"/>
    </source>
</evidence>
<gene>
    <name evidence="2" type="ORF">TTHERM_002653366</name>
</gene>
<dbReference type="InParanoid" id="W7XHW9"/>
<evidence type="ECO:0000256" key="1">
    <source>
        <dbReference type="SAM" id="SignalP"/>
    </source>
</evidence>
<dbReference type="KEGG" id="tet:TTHERM_002653366"/>
<organism evidence="2 3">
    <name type="scientific">Tetrahymena thermophila (strain SB210)</name>
    <dbReference type="NCBI Taxonomy" id="312017"/>
    <lineage>
        <taxon>Eukaryota</taxon>
        <taxon>Sar</taxon>
        <taxon>Alveolata</taxon>
        <taxon>Ciliophora</taxon>
        <taxon>Intramacronucleata</taxon>
        <taxon>Oligohymenophorea</taxon>
        <taxon>Hymenostomatida</taxon>
        <taxon>Tetrahymenina</taxon>
        <taxon>Tetrahymenidae</taxon>
        <taxon>Tetrahymena</taxon>
    </lineage>
</organism>
<dbReference type="Proteomes" id="UP000009168">
    <property type="component" value="Unassembled WGS sequence"/>
</dbReference>
<feature type="chain" id="PRO_5004906901" description="Transmembrane protein" evidence="1">
    <location>
        <begin position="24"/>
        <end position="764"/>
    </location>
</feature>
<dbReference type="InterPro" id="IPR015943">
    <property type="entry name" value="WD40/YVTN_repeat-like_dom_sf"/>
</dbReference>
<keyword evidence="1" id="KW-0732">Signal</keyword>
<accession>W7XHW9</accession>
<dbReference type="CDD" id="cd00064">
    <property type="entry name" value="FU"/>
    <property type="match status" value="1"/>
</dbReference>